<sequence>MTDHDGQRALFDHCFVDFAVTFIPFRNGQTVHGAHQMPITLVHAVARKMFDCRRDAVLMQAFHLLTGKTDHLIDVRAERPDVRDRVFEVHVDVHDRGKRPVAADCLRFTAGNKAQLIGFLLIGCRRDTHRPAVVRAVRADSVSAGFQVGRQQQRDFAFFLQNPVRLPDRFCRHRTEHHPARLIFLYKFRQCLIFRISGNRAENLPDFLFRCHLAYCIFYPRNLVIR</sequence>
<dbReference type="EMBL" id="VSSQ01001875">
    <property type="protein sequence ID" value="MPM11764.1"/>
    <property type="molecule type" value="Genomic_DNA"/>
</dbReference>
<accession>A0A644XC64</accession>
<comment type="caution">
    <text evidence="1">The sequence shown here is derived from an EMBL/GenBank/DDBJ whole genome shotgun (WGS) entry which is preliminary data.</text>
</comment>
<dbReference type="AlphaFoldDB" id="A0A644XC64"/>
<proteinExistence type="predicted"/>
<evidence type="ECO:0000313" key="1">
    <source>
        <dbReference type="EMBL" id="MPM11764.1"/>
    </source>
</evidence>
<name>A0A644XC64_9ZZZZ</name>
<protein>
    <submittedName>
        <fullName evidence="1">Uncharacterized protein</fullName>
    </submittedName>
</protein>
<organism evidence="1">
    <name type="scientific">bioreactor metagenome</name>
    <dbReference type="NCBI Taxonomy" id="1076179"/>
    <lineage>
        <taxon>unclassified sequences</taxon>
        <taxon>metagenomes</taxon>
        <taxon>ecological metagenomes</taxon>
    </lineage>
</organism>
<gene>
    <name evidence="1" type="ORF">SDC9_58115</name>
</gene>
<reference evidence="1" key="1">
    <citation type="submission" date="2019-08" db="EMBL/GenBank/DDBJ databases">
        <authorList>
            <person name="Kucharzyk K."/>
            <person name="Murdoch R.W."/>
            <person name="Higgins S."/>
            <person name="Loffler F."/>
        </authorList>
    </citation>
    <scope>NUCLEOTIDE SEQUENCE</scope>
</reference>